<accession>A0A1H9QYP9</accession>
<dbReference type="OrthoDB" id="1521695at2"/>
<protein>
    <submittedName>
        <fullName evidence="2">Uncharacterized protein</fullName>
    </submittedName>
</protein>
<feature type="chain" id="PRO_5011514572" evidence="1">
    <location>
        <begin position="29"/>
        <end position="227"/>
    </location>
</feature>
<sequence length="227" mass="25592">MTKNQTLFFSLPLKFFLFLFCLFSAAQAQIYPVQVTPVLVPPYPLHINEYYGGATERLAVILTNTDLQKPVLNVRLRMYIEGQSLKLKSREGGYYPSISLDAGIAQRISLADLSPYFQAGNLDFSGLSRTAYEREGRLPEGMYTFCFEVVEANTGQLLSRKSCAMAYLALNDPPLLNLPAKGERIAAREVQNVVFQWTPRNMGSPAAAFHTRYEFTLKELWDRGMAP</sequence>
<evidence type="ECO:0000313" key="3">
    <source>
        <dbReference type="Proteomes" id="UP000199572"/>
    </source>
</evidence>
<gene>
    <name evidence="2" type="ORF">SAMN04488023_11348</name>
</gene>
<dbReference type="STRING" id="390241.SAMN04488023_11348"/>
<keyword evidence="1" id="KW-0732">Signal</keyword>
<evidence type="ECO:0000256" key="1">
    <source>
        <dbReference type="SAM" id="SignalP"/>
    </source>
</evidence>
<dbReference type="Proteomes" id="UP000199572">
    <property type="component" value="Unassembled WGS sequence"/>
</dbReference>
<keyword evidence="3" id="KW-1185">Reference proteome</keyword>
<dbReference type="AlphaFoldDB" id="A0A1H9QYP9"/>
<name>A0A1H9QYP9_9SPHI</name>
<dbReference type="RefSeq" id="WP_090884620.1">
    <property type="nucleotide sequence ID" value="NZ_FOGG01000013.1"/>
</dbReference>
<organism evidence="2 3">
    <name type="scientific">Pedobacter rhizosphaerae</name>
    <dbReference type="NCBI Taxonomy" id="390241"/>
    <lineage>
        <taxon>Bacteria</taxon>
        <taxon>Pseudomonadati</taxon>
        <taxon>Bacteroidota</taxon>
        <taxon>Sphingobacteriia</taxon>
        <taxon>Sphingobacteriales</taxon>
        <taxon>Sphingobacteriaceae</taxon>
        <taxon>Pedobacter</taxon>
    </lineage>
</organism>
<reference evidence="2 3" key="1">
    <citation type="submission" date="2016-10" db="EMBL/GenBank/DDBJ databases">
        <authorList>
            <person name="de Groot N.N."/>
        </authorList>
    </citation>
    <scope>NUCLEOTIDE SEQUENCE [LARGE SCALE GENOMIC DNA]</scope>
    <source>
        <strain evidence="2 3">DSM 18610</strain>
    </source>
</reference>
<evidence type="ECO:0000313" key="2">
    <source>
        <dbReference type="EMBL" id="SER65590.1"/>
    </source>
</evidence>
<dbReference type="EMBL" id="FOGG01000013">
    <property type="protein sequence ID" value="SER65590.1"/>
    <property type="molecule type" value="Genomic_DNA"/>
</dbReference>
<feature type="signal peptide" evidence="1">
    <location>
        <begin position="1"/>
        <end position="28"/>
    </location>
</feature>
<proteinExistence type="predicted"/>